<evidence type="ECO:0000256" key="2">
    <source>
        <dbReference type="SAM" id="Phobius"/>
    </source>
</evidence>
<name>A0AAC8ZHI8_9LACO</name>
<dbReference type="SUPFAM" id="SSF143011">
    <property type="entry name" value="RelE-like"/>
    <property type="match status" value="1"/>
</dbReference>
<keyword evidence="4" id="KW-1185">Reference proteome</keyword>
<evidence type="ECO:0000313" key="4">
    <source>
        <dbReference type="Proteomes" id="UP000036000"/>
    </source>
</evidence>
<dbReference type="Proteomes" id="UP000036000">
    <property type="component" value="Chromosome"/>
</dbReference>
<evidence type="ECO:0000256" key="1">
    <source>
        <dbReference type="ARBA" id="ARBA00022649"/>
    </source>
</evidence>
<dbReference type="InterPro" id="IPR007712">
    <property type="entry name" value="RelE/ParE_toxin"/>
</dbReference>
<dbReference type="InterPro" id="IPR004386">
    <property type="entry name" value="Toxin_YafQ-like"/>
</dbReference>
<dbReference type="NCBIfam" id="TIGR02385">
    <property type="entry name" value="RelE_StbE"/>
    <property type="match status" value="1"/>
</dbReference>
<dbReference type="Gene3D" id="3.30.2310.20">
    <property type="entry name" value="RelE-like"/>
    <property type="match status" value="1"/>
</dbReference>
<feature type="transmembrane region" description="Helical" evidence="2">
    <location>
        <begin position="73"/>
        <end position="93"/>
    </location>
</feature>
<keyword evidence="2" id="KW-1133">Transmembrane helix</keyword>
<dbReference type="GO" id="GO:0004521">
    <property type="term" value="F:RNA endonuclease activity"/>
    <property type="evidence" value="ECO:0007669"/>
    <property type="project" value="TreeGrafter"/>
</dbReference>
<dbReference type="AlphaFoldDB" id="A0AAC8ZHI8"/>
<dbReference type="PANTHER" id="PTHR40588">
    <property type="entry name" value="MRNA INTERFERASE TOXIN YAFQ"/>
    <property type="match status" value="1"/>
</dbReference>
<reference evidence="3 4" key="1">
    <citation type="submission" date="2015-07" db="EMBL/GenBank/DDBJ databases">
        <title>Lactobacillus korensis/26-25/ whole genome sequencing.</title>
        <authorList>
            <person name="Kim M.K."/>
            <person name="Im W.-T."/>
            <person name="Srinivasan S."/>
            <person name="Lee J.-J."/>
        </authorList>
    </citation>
    <scope>NUCLEOTIDE SEQUENCE [LARGE SCALE GENOMIC DNA]</scope>
    <source>
        <strain evidence="3 4">26-25</strain>
    </source>
</reference>
<dbReference type="PANTHER" id="PTHR40588:SF1">
    <property type="entry name" value="MRNA INTERFERASE TOXIN YAFQ"/>
    <property type="match status" value="1"/>
</dbReference>
<sequence>MKPERTTRFKRDFKKLKKKHYPLDLLYTAIQALLNQNQAVLRQLNDHALHGDWHGYRELHPARQADARTRKQFDGWILIYTVSGDSLILVLVATGDHQTTFRTKLS</sequence>
<dbReference type="EMBL" id="CP012033">
    <property type="protein sequence ID" value="AKP65999.1"/>
    <property type="molecule type" value="Genomic_DNA"/>
</dbReference>
<gene>
    <name evidence="3" type="ORF">ABN16_04925</name>
</gene>
<protein>
    <recommendedName>
        <fullName evidence="5">Type II toxin-antitoxin system YafQ family toxin</fullName>
    </recommendedName>
</protein>
<keyword evidence="2" id="KW-0472">Membrane</keyword>
<dbReference type="GO" id="GO:0006402">
    <property type="term" value="P:mRNA catabolic process"/>
    <property type="evidence" value="ECO:0007669"/>
    <property type="project" value="TreeGrafter"/>
</dbReference>
<dbReference type="Pfam" id="PF15738">
    <property type="entry name" value="YafQ_toxin"/>
    <property type="match status" value="1"/>
</dbReference>
<accession>A0AAC8ZHI8</accession>
<proteinExistence type="predicted"/>
<dbReference type="KEGG" id="lko:ABN16_04925"/>
<dbReference type="GO" id="GO:0006415">
    <property type="term" value="P:translational termination"/>
    <property type="evidence" value="ECO:0007669"/>
    <property type="project" value="TreeGrafter"/>
</dbReference>
<keyword evidence="1" id="KW-1277">Toxin-antitoxin system</keyword>
<evidence type="ECO:0000313" key="3">
    <source>
        <dbReference type="EMBL" id="AKP65999.1"/>
    </source>
</evidence>
<keyword evidence="2" id="KW-0812">Transmembrane</keyword>
<dbReference type="InterPro" id="IPR035093">
    <property type="entry name" value="RelE/ParE_toxin_dom_sf"/>
</dbReference>
<organism evidence="3 4">
    <name type="scientific">Levilactobacillus koreensis</name>
    <dbReference type="NCBI Taxonomy" id="637971"/>
    <lineage>
        <taxon>Bacteria</taxon>
        <taxon>Bacillati</taxon>
        <taxon>Bacillota</taxon>
        <taxon>Bacilli</taxon>
        <taxon>Lactobacillales</taxon>
        <taxon>Lactobacillaceae</taxon>
        <taxon>Levilactobacillus</taxon>
    </lineage>
</organism>
<evidence type="ECO:0008006" key="5">
    <source>
        <dbReference type="Google" id="ProtNLM"/>
    </source>
</evidence>